<comment type="caution">
    <text evidence="1">The sequence shown here is derived from an EMBL/GenBank/DDBJ whole genome shotgun (WGS) entry which is preliminary data.</text>
</comment>
<gene>
    <name evidence="1" type="ORF">TH6_05535</name>
</gene>
<organism evidence="1 2">
    <name type="scientific">Thalassospira profundimaris</name>
    <dbReference type="NCBI Taxonomy" id="502049"/>
    <lineage>
        <taxon>Bacteria</taxon>
        <taxon>Pseudomonadati</taxon>
        <taxon>Pseudomonadota</taxon>
        <taxon>Alphaproteobacteria</taxon>
        <taxon>Rhodospirillales</taxon>
        <taxon>Thalassospiraceae</taxon>
        <taxon>Thalassospira</taxon>
    </lineage>
</organism>
<dbReference type="RefSeq" id="WP_062957064.1">
    <property type="nucleotide sequence ID" value="NZ_JPWB01000002.1"/>
</dbReference>
<accession>A0A367VG86</accession>
<evidence type="ECO:0000313" key="1">
    <source>
        <dbReference type="EMBL" id="RCK24173.1"/>
    </source>
</evidence>
<evidence type="ECO:0008006" key="3">
    <source>
        <dbReference type="Google" id="ProtNLM"/>
    </source>
</evidence>
<protein>
    <recommendedName>
        <fullName evidence="3">2OG-Fe(II) oxygenase</fullName>
    </recommendedName>
</protein>
<name>A0A367VG86_9PROT</name>
<dbReference type="AlphaFoldDB" id="A0A367VG86"/>
<dbReference type="Gene3D" id="2.60.120.620">
    <property type="entry name" value="q2cbj1_9rhob like domain"/>
    <property type="match status" value="1"/>
</dbReference>
<proteinExistence type="predicted"/>
<evidence type="ECO:0000313" key="2">
    <source>
        <dbReference type="Proteomes" id="UP000253061"/>
    </source>
</evidence>
<reference evidence="1 2" key="1">
    <citation type="submission" date="2014-07" db="EMBL/GenBank/DDBJ databases">
        <title>Draft genome sequence of Thalassospira profundimaris R8-17.</title>
        <authorList>
            <person name="Lai Q."/>
            <person name="Shao Z."/>
        </authorList>
    </citation>
    <scope>NUCLEOTIDE SEQUENCE [LARGE SCALE GENOMIC DNA]</scope>
    <source>
        <strain evidence="1 2">R8-17</strain>
    </source>
</reference>
<dbReference type="Proteomes" id="UP000253061">
    <property type="component" value="Unassembled WGS sequence"/>
</dbReference>
<sequence length="218" mass="24751">MSVSKVQQSVIAAFKSAKTYQDPYQHWFLEDVLPEGMAEAVCALPIDAPFLEVDDAGTREANNSSRRYFDQENIAKFEAANDIAQAFHSREVVDTVEEVFGADLSDSRIRLEFAQDRDGFWLQPHTDIGVKRFTMLLYLSDEPGHEKLGTDIYKDADTHFGASPFKPNSALIFVPSNNTWHGFEKRTIPGIRKSLIINYVTPDWRAVEQLPFPDSYVK</sequence>
<dbReference type="EMBL" id="JPWB01000002">
    <property type="protein sequence ID" value="RCK24173.1"/>
    <property type="molecule type" value="Genomic_DNA"/>
</dbReference>